<sequence>MSEPWSRISIGARQVFLLPEQIENPPPWARDPTKKWEGLVTLVERNRDRPPCVSCGLDTRRPVWDDDIEHLLRVVLSKACTLRLEPFGWMPVTLGLRDEEDRDLDAVMLALDIPSEDRWSPLSILLRYPAPFLRTFELSVRESFVRTSSVQFLLHPDVLAGEINALKECYLTGITLPPVQCDAFAALTLFDYKPVPPVITSSQLSQLLTWMPLLETLGFVTESFTDDTPTPTHDSGTQSHVYHAHLKQVAVGCIYESIEMFSDIFSSLRSWTQSRVLVDFVGPTAEEGNPIRPGMPPHFGEFHTILADDERLVMRNCDCTLILTSWKWPDFAMDSVTIANITSLTITSILWEDKPLPPAIHLTHLCILLPSCVCVPRDMSEAPGVFVLSPWSGPWQCPSLADVHFAASPPNPADKCPRSSPEFPVDCTCWHGCTISLRDVYDFVHDGLAYSDQPLRRLRLSGIRGIAEPEPALAYISLSQLAETLEITADVDDVVLYMSYITNQSHKQVRQPTRLLSPDLTPVDESFDALGATPANWTAD</sequence>
<dbReference type="OrthoDB" id="10650779at2759"/>
<evidence type="ECO:0000313" key="2">
    <source>
        <dbReference type="Proteomes" id="UP000077266"/>
    </source>
</evidence>
<dbReference type="Proteomes" id="UP000077266">
    <property type="component" value="Unassembled WGS sequence"/>
</dbReference>
<dbReference type="EMBL" id="KV427030">
    <property type="protein sequence ID" value="KZV78233.1"/>
    <property type="molecule type" value="Genomic_DNA"/>
</dbReference>
<proteinExistence type="predicted"/>
<evidence type="ECO:0000313" key="1">
    <source>
        <dbReference type="EMBL" id="KZV78233.1"/>
    </source>
</evidence>
<evidence type="ECO:0008006" key="3">
    <source>
        <dbReference type="Google" id="ProtNLM"/>
    </source>
</evidence>
<accession>A0A166MNQ8</accession>
<protein>
    <recommendedName>
        <fullName evidence="3">F-box domain-containing protein</fullName>
    </recommendedName>
</protein>
<reference evidence="1 2" key="1">
    <citation type="journal article" date="2016" name="Mol. Biol. Evol.">
        <title>Comparative Genomics of Early-Diverging Mushroom-Forming Fungi Provides Insights into the Origins of Lignocellulose Decay Capabilities.</title>
        <authorList>
            <person name="Nagy L.G."/>
            <person name="Riley R."/>
            <person name="Tritt A."/>
            <person name="Adam C."/>
            <person name="Daum C."/>
            <person name="Floudas D."/>
            <person name="Sun H."/>
            <person name="Yadav J.S."/>
            <person name="Pangilinan J."/>
            <person name="Larsson K.H."/>
            <person name="Matsuura K."/>
            <person name="Barry K."/>
            <person name="Labutti K."/>
            <person name="Kuo R."/>
            <person name="Ohm R.A."/>
            <person name="Bhattacharya S.S."/>
            <person name="Shirouzu T."/>
            <person name="Yoshinaga Y."/>
            <person name="Martin F.M."/>
            <person name="Grigoriev I.V."/>
            <person name="Hibbett D.S."/>
        </authorList>
    </citation>
    <scope>NUCLEOTIDE SEQUENCE [LARGE SCALE GENOMIC DNA]</scope>
    <source>
        <strain evidence="1 2">HHB12029</strain>
    </source>
</reference>
<organism evidence="1 2">
    <name type="scientific">Exidia glandulosa HHB12029</name>
    <dbReference type="NCBI Taxonomy" id="1314781"/>
    <lineage>
        <taxon>Eukaryota</taxon>
        <taxon>Fungi</taxon>
        <taxon>Dikarya</taxon>
        <taxon>Basidiomycota</taxon>
        <taxon>Agaricomycotina</taxon>
        <taxon>Agaricomycetes</taxon>
        <taxon>Auriculariales</taxon>
        <taxon>Exidiaceae</taxon>
        <taxon>Exidia</taxon>
    </lineage>
</organism>
<name>A0A166MNQ8_EXIGL</name>
<dbReference type="InParanoid" id="A0A166MNQ8"/>
<keyword evidence="2" id="KW-1185">Reference proteome</keyword>
<gene>
    <name evidence="1" type="ORF">EXIGLDRAFT_784139</name>
</gene>
<dbReference type="AlphaFoldDB" id="A0A166MNQ8"/>